<proteinExistence type="predicted"/>
<sequence>MNALQKFSIFKPTEPTEFERLPVKPVRTERPFGDPERPIFSGDAIKSRIDQIVRDEGAEDSASVRTAYRDTILPDTSAEPVSPASRKVDRLLDLPRKPAPLFFTSTFNPVQEWEGYVREIGSNSISADLVDITARSKRITEQAEIPLEELSDGDRERLKLGAVFRWSIGYQRASSGSKMRVSHIVFRDLPRWTARDLREAKSEAETLEHYFKEGRPNLPSPVEPAKEE</sequence>
<protein>
    <submittedName>
        <fullName evidence="2">Uncharacterized protein</fullName>
    </submittedName>
</protein>
<feature type="region of interest" description="Disordered" evidence="1">
    <location>
        <begin position="208"/>
        <end position="228"/>
    </location>
</feature>
<gene>
    <name evidence="2" type="ORF">JQ615_12030</name>
</gene>
<dbReference type="EMBL" id="JAFCJH010000010">
    <property type="protein sequence ID" value="MBR0796118.1"/>
    <property type="molecule type" value="Genomic_DNA"/>
</dbReference>
<keyword evidence="3" id="KW-1185">Reference proteome</keyword>
<dbReference type="Proteomes" id="UP001315278">
    <property type="component" value="Unassembled WGS sequence"/>
</dbReference>
<reference evidence="3" key="1">
    <citation type="journal article" date="2021" name="ISME J.">
        <title>Evolutionary origin and ecological implication of a unique nif island in free-living Bradyrhizobium lineages.</title>
        <authorList>
            <person name="Tao J."/>
        </authorList>
    </citation>
    <scope>NUCLEOTIDE SEQUENCE [LARGE SCALE GENOMIC DNA]</scope>
    <source>
        <strain evidence="3">SZCCT0434</strain>
    </source>
</reference>
<name>A0ABS5FH74_9BRAD</name>
<evidence type="ECO:0000256" key="1">
    <source>
        <dbReference type="SAM" id="MobiDB-lite"/>
    </source>
</evidence>
<comment type="caution">
    <text evidence="2">The sequence shown here is derived from an EMBL/GenBank/DDBJ whole genome shotgun (WGS) entry which is preliminary data.</text>
</comment>
<evidence type="ECO:0000313" key="3">
    <source>
        <dbReference type="Proteomes" id="UP001315278"/>
    </source>
</evidence>
<evidence type="ECO:0000313" key="2">
    <source>
        <dbReference type="EMBL" id="MBR0796118.1"/>
    </source>
</evidence>
<accession>A0ABS5FH74</accession>
<dbReference type="RefSeq" id="WP_212492687.1">
    <property type="nucleotide sequence ID" value="NZ_JAFCJH010000010.1"/>
</dbReference>
<organism evidence="2 3">
    <name type="scientific">Bradyrhizobium jicamae</name>
    <dbReference type="NCBI Taxonomy" id="280332"/>
    <lineage>
        <taxon>Bacteria</taxon>
        <taxon>Pseudomonadati</taxon>
        <taxon>Pseudomonadota</taxon>
        <taxon>Alphaproteobacteria</taxon>
        <taxon>Hyphomicrobiales</taxon>
        <taxon>Nitrobacteraceae</taxon>
        <taxon>Bradyrhizobium</taxon>
    </lineage>
</organism>